<accession>K0QYA9</accession>
<dbReference type="OrthoDB" id="53152at2759"/>
<proteinExistence type="predicted"/>
<dbReference type="AlphaFoldDB" id="K0QYA9"/>
<comment type="caution">
    <text evidence="2">The sequence shown here is derived from an EMBL/GenBank/DDBJ whole genome shotgun (WGS) entry which is preliminary data.</text>
</comment>
<reference evidence="2 3" key="1">
    <citation type="journal article" date="2012" name="Genome Biol.">
        <title>Genome and low-iron response of an oceanic diatom adapted to chronic iron limitation.</title>
        <authorList>
            <person name="Lommer M."/>
            <person name="Specht M."/>
            <person name="Roy A.S."/>
            <person name="Kraemer L."/>
            <person name="Andreson R."/>
            <person name="Gutowska M.A."/>
            <person name="Wolf J."/>
            <person name="Bergner S.V."/>
            <person name="Schilhabel M.B."/>
            <person name="Klostermeier U.C."/>
            <person name="Beiko R.G."/>
            <person name="Rosenstiel P."/>
            <person name="Hippler M."/>
            <person name="Laroche J."/>
        </authorList>
    </citation>
    <scope>NUCLEOTIDE SEQUENCE [LARGE SCALE GENOMIC DNA]</scope>
    <source>
        <strain evidence="2 3">CCMP1005</strain>
    </source>
</reference>
<evidence type="ECO:0000313" key="3">
    <source>
        <dbReference type="Proteomes" id="UP000266841"/>
    </source>
</evidence>
<organism evidence="2 3">
    <name type="scientific">Thalassiosira oceanica</name>
    <name type="common">Marine diatom</name>
    <dbReference type="NCBI Taxonomy" id="159749"/>
    <lineage>
        <taxon>Eukaryota</taxon>
        <taxon>Sar</taxon>
        <taxon>Stramenopiles</taxon>
        <taxon>Ochrophyta</taxon>
        <taxon>Bacillariophyta</taxon>
        <taxon>Coscinodiscophyceae</taxon>
        <taxon>Thalassiosirophycidae</taxon>
        <taxon>Thalassiosirales</taxon>
        <taxon>Thalassiosiraceae</taxon>
        <taxon>Thalassiosira</taxon>
    </lineage>
</organism>
<sequence>MNLIVPRNRASFRHGRVLCGGGAELNTNTSNIKIKIDVDGVDLGYVINGASTFQDYTFGSWERKSGMSQMTALRFNLARLAQPGEGISEGQAVTGRVDMSVYELGPLTHIEEAKDYKSNASTALEQSFQTKTGGKKCIMSTQGTTTQVTKEASNKSVHYATGPLLQTVTLNYCTAAGLVLNKILGPPPKEKGGGGRGYRKGQRKR</sequence>
<feature type="region of interest" description="Disordered" evidence="1">
    <location>
        <begin position="184"/>
        <end position="205"/>
    </location>
</feature>
<protein>
    <submittedName>
        <fullName evidence="2">Uncharacterized protein</fullName>
    </submittedName>
</protein>
<dbReference type="Proteomes" id="UP000266841">
    <property type="component" value="Unassembled WGS sequence"/>
</dbReference>
<name>K0QYA9_THAOC</name>
<gene>
    <name evidence="2" type="ORF">THAOC_37535</name>
</gene>
<evidence type="ECO:0000256" key="1">
    <source>
        <dbReference type="SAM" id="MobiDB-lite"/>
    </source>
</evidence>
<keyword evidence="3" id="KW-1185">Reference proteome</keyword>
<evidence type="ECO:0000313" key="2">
    <source>
        <dbReference type="EMBL" id="EJK43968.1"/>
    </source>
</evidence>
<dbReference type="EMBL" id="AGNL01050364">
    <property type="protein sequence ID" value="EJK43968.1"/>
    <property type="molecule type" value="Genomic_DNA"/>
</dbReference>
<feature type="non-terminal residue" evidence="2">
    <location>
        <position position="205"/>
    </location>
</feature>